<feature type="domain" description="Translocation and assembly module TamB C-terminal" evidence="6">
    <location>
        <begin position="981"/>
        <end position="1349"/>
    </location>
</feature>
<evidence type="ECO:0000256" key="1">
    <source>
        <dbReference type="ARBA" id="ARBA00004167"/>
    </source>
</evidence>
<evidence type="ECO:0000259" key="6">
    <source>
        <dbReference type="Pfam" id="PF04357"/>
    </source>
</evidence>
<keyword evidence="2 5" id="KW-0812">Transmembrane</keyword>
<keyword evidence="4 5" id="KW-0472">Membrane</keyword>
<keyword evidence="3 5" id="KW-1133">Transmembrane helix</keyword>
<evidence type="ECO:0000256" key="5">
    <source>
        <dbReference type="SAM" id="Phobius"/>
    </source>
</evidence>
<evidence type="ECO:0000256" key="2">
    <source>
        <dbReference type="ARBA" id="ARBA00022692"/>
    </source>
</evidence>
<dbReference type="InterPro" id="IPR007452">
    <property type="entry name" value="TamB_C"/>
</dbReference>
<sequence length="1350" mass="145270">MRCRQQGFATALFGLLGTGIVLLALGMYWLLGTSAGLRWALGFIPQTQVGQVDGTVWQGFSLDALEWVSTRADGKTQRIAVSGLRLRVDWSALTTGTLRIERLQAQAVSLNFPSNEEEKPIELPDKIELPLDVELQALRIDQLVVSPSVALEQVDARAVVRDGALTVEQWSTRLDGADLAVSGRLVLEKPYALTAQADAKRTVQDLALTAQARLAGSLDRTELSLTATGRQTPSEKAGKPRLTQTLQASGVLHPLTLAPVESATLDARQFNPRDWFSAAPKALLNIHLAVEPNADFSVINANLDVTNQTPLALQRGGLPLGRLVAKVHAQLEHGIPVQASATVQPIQLADERGPGGSVQLQAASDRLSNGLLTWSLRGQGIRPTVLADVPVADAFDVSVNGSVQAKRWTIDALDIQQKNARLQGDGYVNMAGNWPARVHVTFSHLNPAAWVPGASSWARGDLNGDGQFDGTLKLVRDEWMPAGRLRSQLQASRLADAPIQWHAMADGSLQRLTQVQVDLNMLGNTVRMDGAYGAPDDVLSLDAQLPQLAALGRVFNQPLAGDIRLKARLKGQGLQADAQGDLQVTGLRLADQAVVQGIQGSFALGSRPESPWTMDLQAEGIGQPLPGSPRLQLAETWVKTLRLQLTGTRRQHTFNAQVASGLTPFSRQRPLKVDLSLRGGVGPQTDRPGQPLGWRGVLQSLKAEGLWTPARSLTLQKPVSLVWAPRYLQVGLLELMGEDKTLIRNTVLKLDGSTVQIEGEMPALGIPRLSPILRTQASIEPKDLVARVNWRYRANAASVQGVIDLQHVSGGLQVLEDSQIDVPIERFDAHLQFDRTAAAMQLDLVAPQFAAINANLRVPVQKNPVTQRWGLASNGPMQGSIAAGLYQLNWLGPLLSGGVRTNGTGQVAVAIAGSLNEPDVQGRLFFMDLDIFQLDQGVRLEDGNVVVDFNTSRARIEQAEFNVYNRRPPRKRIEQLGPLIQGTGRLTASGEWNLNGLKGALTVKAQRAPLVQRFDRWVMLDAGLQVQQPDREGEPLRVRGDIEVLGAYVESPDSGVPTLSDDVVIQGRNAASAAGLPLDVQLQARLGKLFYVSAEGLNTRLEGGLKLSMLEGVGGSGNRRSGRRLSATGTIQAVDGTYRAYGQDLTIERGVVNFQGPLENPGINVRAVRKGVAVEAGVEITGTAQRPKVTLVSDPAVPDSEKLSWMIIGRGTNSADRDQTLLLTAAAAIFGNDDESPTRKIARQLGIDDVALSTGSLTAADSRAVGSKVAVAPGADLSANVIGADDPLLSQRIITIGKRISDKLYASFDQSVTTAASIFKLNYQYSRQLSLIARTGADNALDVLYQISFD</sequence>
<evidence type="ECO:0000256" key="4">
    <source>
        <dbReference type="ARBA" id="ARBA00023136"/>
    </source>
</evidence>
<feature type="transmembrane region" description="Helical" evidence="5">
    <location>
        <begin position="12"/>
        <end position="31"/>
    </location>
</feature>
<proteinExistence type="predicted"/>
<dbReference type="RefSeq" id="WP_256765301.1">
    <property type="nucleotide sequence ID" value="NZ_JANIGO010000005.1"/>
</dbReference>
<accession>A0ABT1WIZ7</accession>
<dbReference type="Proteomes" id="UP001204142">
    <property type="component" value="Unassembled WGS sequence"/>
</dbReference>
<gene>
    <name evidence="7" type="ORF">NQT62_13730</name>
</gene>
<evidence type="ECO:0000313" key="7">
    <source>
        <dbReference type="EMBL" id="MCQ8897496.1"/>
    </source>
</evidence>
<evidence type="ECO:0000256" key="3">
    <source>
        <dbReference type="ARBA" id="ARBA00022989"/>
    </source>
</evidence>
<dbReference type="EMBL" id="JANIGO010000005">
    <property type="protein sequence ID" value="MCQ8897496.1"/>
    <property type="molecule type" value="Genomic_DNA"/>
</dbReference>
<name>A0ABT1WIZ7_9BURK</name>
<dbReference type="Pfam" id="PF04357">
    <property type="entry name" value="TamB"/>
    <property type="match status" value="1"/>
</dbReference>
<evidence type="ECO:0000313" key="8">
    <source>
        <dbReference type="Proteomes" id="UP001204142"/>
    </source>
</evidence>
<comment type="caution">
    <text evidence="7">The sequence shown here is derived from an EMBL/GenBank/DDBJ whole genome shotgun (WGS) entry which is preliminary data.</text>
</comment>
<comment type="subcellular location">
    <subcellularLocation>
        <location evidence="1">Membrane</location>
        <topology evidence="1">Single-pass membrane protein</topology>
    </subcellularLocation>
</comment>
<dbReference type="PANTHER" id="PTHR36985:SF1">
    <property type="entry name" value="TRANSLOCATION AND ASSEMBLY MODULE SUBUNIT TAMB"/>
    <property type="match status" value="1"/>
</dbReference>
<organism evidence="7 8">
    <name type="scientific">Limnobacter humi</name>
    <dbReference type="NCBI Taxonomy" id="1778671"/>
    <lineage>
        <taxon>Bacteria</taxon>
        <taxon>Pseudomonadati</taxon>
        <taxon>Pseudomonadota</taxon>
        <taxon>Betaproteobacteria</taxon>
        <taxon>Burkholderiales</taxon>
        <taxon>Burkholderiaceae</taxon>
        <taxon>Limnobacter</taxon>
    </lineage>
</organism>
<reference evidence="7 8" key="1">
    <citation type="submission" date="2022-07" db="EMBL/GenBank/DDBJ databases">
        <authorList>
            <person name="Xamxidin M."/>
            <person name="Wu M."/>
        </authorList>
    </citation>
    <scope>NUCLEOTIDE SEQUENCE [LARGE SCALE GENOMIC DNA]</scope>
    <source>
        <strain evidence="7 8">NBRC 111650</strain>
    </source>
</reference>
<keyword evidence="8" id="KW-1185">Reference proteome</keyword>
<protein>
    <submittedName>
        <fullName evidence="7">Translocation/assembly module TamB domain-containing protein</fullName>
    </submittedName>
</protein>
<dbReference type="PANTHER" id="PTHR36985">
    <property type="entry name" value="TRANSLOCATION AND ASSEMBLY MODULE SUBUNIT TAMB"/>
    <property type="match status" value="1"/>
</dbReference>